<evidence type="ECO:0000256" key="4">
    <source>
        <dbReference type="ARBA" id="ARBA00007128"/>
    </source>
</evidence>
<dbReference type="PROSITE" id="PS52031">
    <property type="entry name" value="GG_LECTIN"/>
    <property type="match status" value="1"/>
</dbReference>
<accession>A0AAD5UEE9</accession>
<dbReference type="GO" id="GO:0005977">
    <property type="term" value="P:glycogen metabolic process"/>
    <property type="evidence" value="ECO:0007669"/>
    <property type="project" value="UniProtKB-KW"/>
</dbReference>
<dbReference type="InterPro" id="IPR012341">
    <property type="entry name" value="6hp_glycosidase-like_sf"/>
</dbReference>
<dbReference type="FunFam" id="1.50.10.10:FF:000004">
    <property type="entry name" value="Phosphorylase b kinase regulatory subunit"/>
    <property type="match status" value="1"/>
</dbReference>
<gene>
    <name evidence="17" type="ORF">HK103_000822</name>
</gene>
<feature type="region of interest" description="Disordered" evidence="13">
    <location>
        <begin position="685"/>
        <end position="712"/>
    </location>
</feature>
<dbReference type="Pfam" id="PF15711">
    <property type="entry name" value="ILEI"/>
    <property type="match status" value="1"/>
</dbReference>
<dbReference type="GO" id="GO:0003824">
    <property type="term" value="F:catalytic activity"/>
    <property type="evidence" value="ECO:0007669"/>
    <property type="project" value="UniProtKB-ARBA"/>
</dbReference>
<evidence type="ECO:0000256" key="12">
    <source>
        <dbReference type="ARBA" id="ARBA00023289"/>
    </source>
</evidence>
<evidence type="ECO:0000256" key="3">
    <source>
        <dbReference type="ARBA" id="ARBA00005131"/>
    </source>
</evidence>
<comment type="caution">
    <text evidence="17">The sequence shown here is derived from an EMBL/GenBank/DDBJ whole genome shotgun (WGS) entry which is preliminary data.</text>
</comment>
<keyword evidence="7" id="KW-0321">Glycogen metabolism</keyword>
<dbReference type="SUPFAM" id="SSF48208">
    <property type="entry name" value="Six-hairpin glycosidases"/>
    <property type="match status" value="1"/>
</dbReference>
<evidence type="ECO:0000256" key="2">
    <source>
        <dbReference type="ARBA" id="ARBA00004342"/>
    </source>
</evidence>
<comment type="subcellular location">
    <subcellularLocation>
        <location evidence="2">Cell membrane</location>
        <topology evidence="2">Lipid-anchor</topology>
        <orientation evidence="2">Cytoplasmic side</orientation>
    </subcellularLocation>
</comment>
<evidence type="ECO:0000256" key="9">
    <source>
        <dbReference type="ARBA" id="ARBA00023136"/>
    </source>
</evidence>
<dbReference type="PANTHER" id="PTHR10749:SF8">
    <property type="entry name" value="PHOSPHORYLASE B KINASE REGULATORY SUBUNIT BETA"/>
    <property type="match status" value="1"/>
</dbReference>
<evidence type="ECO:0000256" key="8">
    <source>
        <dbReference type="ARBA" id="ARBA00022860"/>
    </source>
</evidence>
<name>A0AAD5UEE9_9FUNG</name>
<reference evidence="17" key="1">
    <citation type="submission" date="2020-05" db="EMBL/GenBank/DDBJ databases">
        <title>Phylogenomic resolution of chytrid fungi.</title>
        <authorList>
            <person name="Stajich J.E."/>
            <person name="Amses K."/>
            <person name="Simmons R."/>
            <person name="Seto K."/>
            <person name="Myers J."/>
            <person name="Bonds A."/>
            <person name="Quandt C.A."/>
            <person name="Barry K."/>
            <person name="Liu P."/>
            <person name="Grigoriev I."/>
            <person name="Longcore J.E."/>
            <person name="James T.Y."/>
        </authorList>
    </citation>
    <scope>NUCLEOTIDE SEQUENCE</scope>
    <source>
        <strain evidence="17">PLAUS21</strain>
    </source>
</reference>
<dbReference type="Proteomes" id="UP001210925">
    <property type="component" value="Unassembled WGS sequence"/>
</dbReference>
<dbReference type="Gene3D" id="1.50.10.10">
    <property type="match status" value="1"/>
</dbReference>
<keyword evidence="11" id="KW-0449">Lipoprotein</keyword>
<keyword evidence="12" id="KW-0636">Prenylation</keyword>
<sequence>MARDNVYSILAVWGLGLAYRRLDDDQGRAYELEHATIKCMRGLLFAMMRQAHKVEKFKGTQALDQALHAKYNTQTGDTVVGDNQWGHLQIDATSIFLLMLAQMTVSGLHIIYTMDEVQFIQNLVFYIERGYRTPDYGIWERGNKMNHGQPELNCSSIGMVVAALQAINGVNLFGSRGGPSSVIHVLPDEIARNYTTLHSALPRESPSKEIDAALLAVISFPAFAVGDVELTDLTRKNIIKKLGGKYGCKRFLRDGHQTVLEDHGRLYYEPHELKIFENVESEWPLFFTYLILDGIFNNNPEQVEHYRKLMDPLLVDSKTLAIKSKETGDEEEEEEFNMRLVPELYIVPKELIEAERKNHGSQERVPNQNIPLVWAQSLYILGNLIYDNYLSVADIDPLGRRYSNLHSVNTSDTIVQIVLLAESKELQAKLLTYGLETYTKENCSPIAISKPSCLRDAYALLGVNQKLGLSGRPDRPMGSLSTCKIYRCQGQLYAFLPHFMDREEFYIVSDNNYLVSLFEQEISSVRNLWMSNGRPTMVVMLTHQMVGNMDYDERDNGKKNLLNFLISIGSSGICNGTRVRVGRLSEMINTACIESLDFLVNRSVDAKEDWDEILREHTVEEVAQQKLKINTASTAKSPVRGEGIPSRTRSIIDAPPLKSPLAKSLGYHPDMEELSLIDEELKDDNILGPGMRSESPDHDETPNAQPVSLTLGNPAQTPQAIDMLFSCSNLYDQIDLLHYLYSCHGGSFVVPGVASLDVLLDEVYWKAMHAKLWSVVRQAAGILRKTVNSLTSNLADLLIRQKPVTIGLRPKEYFINTPKNPAALAQIIYDNCTSDIREAPLIQEIITYLGSLVRGSPGVFSGIMRIRIHFFVIAMREELSRTLKCNEEDAIEHLMQVLSILTKLSPYEVKSLLQQVLIAHDQVESIRISSGNTSPRSKGFTLEEGKQKKETNDTMKIEVRSAGFDAGNFAEIDITRGEEHVNVPLIVGRGLNLVAVDSIDGSIIDFGNYDIFSSEIDSEKFAQSVNSLDDGIIVVLAGKDDFAEKLTESAKAACESLGSSLIRDVHFRDSWCMIGTKGASKGSVPECHRKSGMGPTDKISQTINLAENGTSSECRRASIANILPCQGKWLRRRRNDGALNRVPLDFYPKVWKVLSKTSAIVVYNATLHSHPTISESTPEELNFALQVENLLDNIVDPAEHQIATECLVVVSRIEERNPELSLSGRTINLIELINEAISLFWDKWISEKSNQNVVTPLIHKAPIIHQAVQSVVSTPIIKNAPVTSDENTPVSLEAVQNASRIISEVPPKEKGLHADFEARPTVITRVGADMSYERNQRLARRIFFDLRQDGPAGTMSYLAIACVRHAFGVSWENANTTYLSESLQ</sequence>
<evidence type="ECO:0000256" key="13">
    <source>
        <dbReference type="SAM" id="MobiDB-lite"/>
    </source>
</evidence>
<dbReference type="InterPro" id="IPR039477">
    <property type="entry name" value="ILEI/PANDER_dom"/>
</dbReference>
<dbReference type="InterPro" id="IPR008928">
    <property type="entry name" value="6-hairpin_glycosidase_sf"/>
</dbReference>
<feature type="compositionally biased region" description="Polar residues" evidence="13">
    <location>
        <begin position="702"/>
        <end position="712"/>
    </location>
</feature>
<evidence type="ECO:0000256" key="11">
    <source>
        <dbReference type="ARBA" id="ARBA00023288"/>
    </source>
</evidence>
<evidence type="ECO:0000256" key="7">
    <source>
        <dbReference type="ARBA" id="ARBA00022600"/>
    </source>
</evidence>
<evidence type="ECO:0000256" key="6">
    <source>
        <dbReference type="ARBA" id="ARBA00022553"/>
    </source>
</evidence>
<dbReference type="InterPro" id="IPR008734">
    <property type="entry name" value="PHK_A/B_su"/>
</dbReference>
<comment type="pathway">
    <text evidence="3">Glycan biosynthesis; glycogen metabolism.</text>
</comment>
<evidence type="ECO:0000313" key="17">
    <source>
        <dbReference type="EMBL" id="KAJ3253181.1"/>
    </source>
</evidence>
<evidence type="ECO:0008006" key="19">
    <source>
        <dbReference type="Google" id="ProtNLM"/>
    </source>
</evidence>
<feature type="domain" description="Phosphorylase b kinase regulatory subunit alpha/beta C-terminal" evidence="16">
    <location>
        <begin position="1124"/>
        <end position="1250"/>
    </location>
</feature>
<evidence type="ECO:0000259" key="16">
    <source>
        <dbReference type="Pfam" id="PF19292"/>
    </source>
</evidence>
<dbReference type="Pfam" id="PF19292">
    <property type="entry name" value="KPBB_C"/>
    <property type="match status" value="1"/>
</dbReference>
<dbReference type="PANTHER" id="PTHR10749">
    <property type="entry name" value="PHOSPHORYLASE B KINASE REGULATORY SUBUNIT"/>
    <property type="match status" value="1"/>
</dbReference>
<evidence type="ECO:0000256" key="1">
    <source>
        <dbReference type="ARBA" id="ARBA00002837"/>
    </source>
</evidence>
<keyword evidence="10" id="KW-0119">Carbohydrate metabolism</keyword>
<feature type="domain" description="GH15-like" evidence="14">
    <location>
        <begin position="3"/>
        <end position="868"/>
    </location>
</feature>
<comment type="similarity">
    <text evidence="4">Belongs to the phosphorylase b kinase regulatory chain family.</text>
</comment>
<evidence type="ECO:0000256" key="5">
    <source>
        <dbReference type="ARBA" id="ARBA00022475"/>
    </source>
</evidence>
<protein>
    <recommendedName>
        <fullName evidence="19">Phosphorylase b kinase regulatory subunit</fullName>
    </recommendedName>
</protein>
<dbReference type="InterPro" id="IPR045583">
    <property type="entry name" value="KPBA/B_C"/>
</dbReference>
<dbReference type="GO" id="GO:0005964">
    <property type="term" value="C:phosphorylase kinase complex"/>
    <property type="evidence" value="ECO:0007669"/>
    <property type="project" value="TreeGrafter"/>
</dbReference>
<evidence type="ECO:0000259" key="15">
    <source>
        <dbReference type="Pfam" id="PF15711"/>
    </source>
</evidence>
<dbReference type="EMBL" id="JADGKB010000117">
    <property type="protein sequence ID" value="KAJ3253181.1"/>
    <property type="molecule type" value="Genomic_DNA"/>
</dbReference>
<dbReference type="GO" id="GO:0005886">
    <property type="term" value="C:plasma membrane"/>
    <property type="evidence" value="ECO:0007669"/>
    <property type="project" value="UniProtKB-SubCell"/>
</dbReference>
<proteinExistence type="inferred from homology"/>
<comment type="function">
    <text evidence="1">Phosphorylase b kinase catalyzes the phosphorylation of serine in certain substrates, including troponin I. The alpha chain may bind calmodulin.</text>
</comment>
<dbReference type="InterPro" id="IPR011613">
    <property type="entry name" value="GH15-like"/>
</dbReference>
<dbReference type="GO" id="GO:0005516">
    <property type="term" value="F:calmodulin binding"/>
    <property type="evidence" value="ECO:0007669"/>
    <property type="project" value="UniProtKB-KW"/>
</dbReference>
<keyword evidence="9" id="KW-0472">Membrane</keyword>
<keyword evidence="8" id="KW-0112">Calmodulin-binding</keyword>
<keyword evidence="18" id="KW-1185">Reference proteome</keyword>
<evidence type="ECO:0000256" key="10">
    <source>
        <dbReference type="ARBA" id="ARBA00023277"/>
    </source>
</evidence>
<evidence type="ECO:0000259" key="14">
    <source>
        <dbReference type="Pfam" id="PF00723"/>
    </source>
</evidence>
<feature type="domain" description="ILEI/PANDER" evidence="15">
    <location>
        <begin position="989"/>
        <end position="1079"/>
    </location>
</feature>
<keyword evidence="5" id="KW-1003">Cell membrane</keyword>
<dbReference type="Pfam" id="PF00723">
    <property type="entry name" value="Glyco_hydro_15"/>
    <property type="match status" value="1"/>
</dbReference>
<keyword evidence="6" id="KW-0597">Phosphoprotein</keyword>
<organism evidence="17 18">
    <name type="scientific">Boothiomyces macroporosus</name>
    <dbReference type="NCBI Taxonomy" id="261099"/>
    <lineage>
        <taxon>Eukaryota</taxon>
        <taxon>Fungi</taxon>
        <taxon>Fungi incertae sedis</taxon>
        <taxon>Chytridiomycota</taxon>
        <taxon>Chytridiomycota incertae sedis</taxon>
        <taxon>Chytridiomycetes</taxon>
        <taxon>Rhizophydiales</taxon>
        <taxon>Terramycetaceae</taxon>
        <taxon>Boothiomyces</taxon>
    </lineage>
</organism>
<evidence type="ECO:0000313" key="18">
    <source>
        <dbReference type="Proteomes" id="UP001210925"/>
    </source>
</evidence>